<proteinExistence type="predicted"/>
<evidence type="ECO:0000313" key="2">
    <source>
        <dbReference type="Proteomes" id="UP001358417"/>
    </source>
</evidence>
<accession>A0AAV9NFS0</accession>
<protein>
    <submittedName>
        <fullName evidence="1">Uncharacterized protein</fullName>
    </submittedName>
</protein>
<sequence length="368" mass="41533">MSDFALMYVHGQRFNARSLQYDSDDLPENGEELQPDAERQSIYVHNLNSWAVCALLCTVPAHEIGVLRPALYNHLAGGTNIIVKSPPGNPPVYQLAFHLPYYAWRSTTTPRLGAKLEGGDTNMSEAIPAKSLDVSFLAPTKGEKAFMHFAQVSCVVTGVDRLISTVYMFVENEFDDEDSVEHIEQLRNEADYSVTYDPLTRGMLDADQPVADPEALFVLLLRIRMDQINNEYSQIIGKLAKSFENYGPLLTDTHYSLPPTDSYRPSQETALQWVDKISVVLESLRDRLDPLVEAIEGFEKEFHVEIRSLSEYTDKHHQRLPNEFGAVLKELSSSSILLEKMAKRSQAIAERVRIPSQPEPLSMLLTHH</sequence>
<dbReference type="Proteomes" id="UP001358417">
    <property type="component" value="Unassembled WGS sequence"/>
</dbReference>
<dbReference type="RefSeq" id="XP_064706862.1">
    <property type="nucleotide sequence ID" value="XM_064845317.1"/>
</dbReference>
<dbReference type="EMBL" id="JAVRRD010000011">
    <property type="protein sequence ID" value="KAK5053737.1"/>
    <property type="molecule type" value="Genomic_DNA"/>
</dbReference>
<dbReference type="GeneID" id="89969914"/>
<gene>
    <name evidence="1" type="ORF">LTR84_001698</name>
</gene>
<name>A0AAV9NFS0_9EURO</name>
<evidence type="ECO:0000313" key="1">
    <source>
        <dbReference type="EMBL" id="KAK5053737.1"/>
    </source>
</evidence>
<keyword evidence="2" id="KW-1185">Reference proteome</keyword>
<comment type="caution">
    <text evidence="1">The sequence shown here is derived from an EMBL/GenBank/DDBJ whole genome shotgun (WGS) entry which is preliminary data.</text>
</comment>
<reference evidence="1 2" key="1">
    <citation type="submission" date="2023-08" db="EMBL/GenBank/DDBJ databases">
        <title>Black Yeasts Isolated from many extreme environments.</title>
        <authorList>
            <person name="Coleine C."/>
            <person name="Stajich J.E."/>
            <person name="Selbmann L."/>
        </authorList>
    </citation>
    <scope>NUCLEOTIDE SEQUENCE [LARGE SCALE GENOMIC DNA]</scope>
    <source>
        <strain evidence="1 2">CCFEE 5792</strain>
    </source>
</reference>
<organism evidence="1 2">
    <name type="scientific">Exophiala bonariae</name>
    <dbReference type="NCBI Taxonomy" id="1690606"/>
    <lineage>
        <taxon>Eukaryota</taxon>
        <taxon>Fungi</taxon>
        <taxon>Dikarya</taxon>
        <taxon>Ascomycota</taxon>
        <taxon>Pezizomycotina</taxon>
        <taxon>Eurotiomycetes</taxon>
        <taxon>Chaetothyriomycetidae</taxon>
        <taxon>Chaetothyriales</taxon>
        <taxon>Herpotrichiellaceae</taxon>
        <taxon>Exophiala</taxon>
    </lineage>
</organism>
<dbReference type="AlphaFoldDB" id="A0AAV9NFS0"/>